<dbReference type="SUPFAM" id="SSF53955">
    <property type="entry name" value="Lysozyme-like"/>
    <property type="match status" value="1"/>
</dbReference>
<dbReference type="RefSeq" id="WP_285732023.1">
    <property type="nucleotide sequence ID" value="NZ_BSSA01000001.1"/>
</dbReference>
<dbReference type="Gene3D" id="1.10.3810.10">
    <property type="entry name" value="Biosynthetic peptidoglycan transglycosylase-like"/>
    <property type="match status" value="1"/>
</dbReference>
<evidence type="ECO:0000256" key="11">
    <source>
        <dbReference type="ARBA" id="ARBA00023316"/>
    </source>
</evidence>
<gene>
    <name evidence="18" type="ORF">Kpho02_00020</name>
</gene>
<comment type="similarity">
    <text evidence="1">In the C-terminal section; belongs to the transpeptidase family.</text>
</comment>
<evidence type="ECO:0000256" key="2">
    <source>
        <dbReference type="ARBA" id="ARBA00007739"/>
    </source>
</evidence>
<sequence length="803" mass="85052">MVSGQPGHAAGGEPPEPIPGRGAGGTGAAGRGPGSDAFGAPGAPGAPGGHGTYDAPGHYGPSGTYDAPGHYGPSGTYGTYGPPSGYDDPVPTAPAVPDPVPTAPAVPDAVPAAPDTAAGGSRRRPREAPGWLQWSTRRLNYPRADREGWRRWVPDWRHRIDYPRTGRSGVLRWLPSWRQWLLLAGGGFGLLLVTAGTMYVATDIPTDLNAFATQQNNVFYWADGSEMARTGLVNRQDVPLEQVPTQVQWAVLAAENETFYSDPGISFQGIARAVYRMGSGGDTQGGSTITQQYVKNAYLNQRQDFSRKLDEMFIALKLDQQVSKQEILSGYLNISWFGRGSYGIERAAQAYYGKDVSELNVSEGAFLASLLKGASLYDPATGPENHARAVERWSWILDRMVKIGKLSASERAKYTEFPEPQPVPPLVGLNGQTGYLVDLAKGYAQSHADISPAQFDLGGYQIYTTFEKPREDALTEAVQAAEKKLDPEHRPADQNVHLGAASVATDGRILAVYGGPDYLKQGFNNANTVNVPAGSAFAPLVYAAGLSQGVQRERDAPRTPVQPTTTYNGDNGVELRTPEGPYWGRDGKKAKTTNDGGKNWGTVSLRTAIEQSVNGPVQQLGMDVGLGNVRKTAIGLGLLPESMGDLTPAYTLGNSTPSAIRLADAYTAFDAKGSRTDPYSVTSVSRNAVDIPVEKPKAVQAVSPEVAAQVDAALRGAVKDGAAKDVRPAAPDSAGKPGTTQDHQAGWYVGYRGDVATAVTVFRLDLKTLELLPLTGVGGAAQSAPDSAIPAGIWAAYAKAAAH</sequence>
<feature type="transmembrane region" description="Helical" evidence="15">
    <location>
        <begin position="180"/>
        <end position="201"/>
    </location>
</feature>
<dbReference type="InterPro" id="IPR012338">
    <property type="entry name" value="Beta-lactam/transpept-like"/>
</dbReference>
<dbReference type="GO" id="GO:0009252">
    <property type="term" value="P:peptidoglycan biosynthetic process"/>
    <property type="evidence" value="ECO:0007669"/>
    <property type="project" value="UniProtKB-KW"/>
</dbReference>
<dbReference type="EMBL" id="BSSA01000001">
    <property type="protein sequence ID" value="GLW67703.1"/>
    <property type="molecule type" value="Genomic_DNA"/>
</dbReference>
<name>A0A9W6Q3E3_9ACTN</name>
<feature type="compositionally biased region" description="Low complexity" evidence="14">
    <location>
        <begin position="105"/>
        <end position="118"/>
    </location>
</feature>
<feature type="region of interest" description="Disordered" evidence="14">
    <location>
        <begin position="721"/>
        <end position="743"/>
    </location>
</feature>
<dbReference type="GO" id="GO:0009002">
    <property type="term" value="F:serine-type D-Ala-D-Ala carboxypeptidase activity"/>
    <property type="evidence" value="ECO:0007669"/>
    <property type="project" value="UniProtKB-EC"/>
</dbReference>
<dbReference type="PANTHER" id="PTHR32282:SF34">
    <property type="entry name" value="PENICILLIN-BINDING PROTEIN 1A"/>
    <property type="match status" value="1"/>
</dbReference>
<dbReference type="GO" id="GO:0008658">
    <property type="term" value="F:penicillin binding"/>
    <property type="evidence" value="ECO:0007669"/>
    <property type="project" value="InterPro"/>
</dbReference>
<dbReference type="InterPro" id="IPR036950">
    <property type="entry name" value="PBP_transglycosylase"/>
</dbReference>
<evidence type="ECO:0000256" key="9">
    <source>
        <dbReference type="ARBA" id="ARBA00022984"/>
    </source>
</evidence>
<evidence type="ECO:0000259" key="17">
    <source>
        <dbReference type="Pfam" id="PF00912"/>
    </source>
</evidence>
<organism evidence="18 19">
    <name type="scientific">Kitasatospora phosalacinea</name>
    <dbReference type="NCBI Taxonomy" id="2065"/>
    <lineage>
        <taxon>Bacteria</taxon>
        <taxon>Bacillati</taxon>
        <taxon>Actinomycetota</taxon>
        <taxon>Actinomycetes</taxon>
        <taxon>Kitasatosporales</taxon>
        <taxon>Streptomycetaceae</taxon>
        <taxon>Kitasatospora</taxon>
    </lineage>
</organism>
<keyword evidence="7" id="KW-0378">Hydrolase</keyword>
<dbReference type="FunFam" id="1.10.3810.10:FF:000001">
    <property type="entry name" value="Penicillin-binding protein 1A"/>
    <property type="match status" value="1"/>
</dbReference>
<keyword evidence="11" id="KW-0961">Cell wall biogenesis/degradation</keyword>
<proteinExistence type="inferred from homology"/>
<keyword evidence="15" id="KW-0472">Membrane</keyword>
<feature type="compositionally biased region" description="Low complexity" evidence="14">
    <location>
        <begin position="1"/>
        <end position="13"/>
    </location>
</feature>
<keyword evidence="3" id="KW-0121">Carboxypeptidase</keyword>
<feature type="region of interest" description="Disordered" evidence="14">
    <location>
        <begin position="551"/>
        <end position="599"/>
    </location>
</feature>
<dbReference type="InterPro" id="IPR001460">
    <property type="entry name" value="PCN-bd_Tpept"/>
</dbReference>
<feature type="compositionally biased region" description="Low complexity" evidence="14">
    <location>
        <begin position="68"/>
        <end position="90"/>
    </location>
</feature>
<keyword evidence="4" id="KW-0645">Protease</keyword>
<comment type="similarity">
    <text evidence="2">In the N-terminal section; belongs to the glycosyltransferase 51 family.</text>
</comment>
<evidence type="ECO:0000256" key="13">
    <source>
        <dbReference type="ARBA" id="ARBA00049902"/>
    </source>
</evidence>
<comment type="caution">
    <text evidence="18">The sequence shown here is derived from an EMBL/GenBank/DDBJ whole genome shotgun (WGS) entry which is preliminary data.</text>
</comment>
<keyword evidence="8" id="KW-0133">Cell shape</keyword>
<evidence type="ECO:0000313" key="18">
    <source>
        <dbReference type="EMBL" id="GLW67703.1"/>
    </source>
</evidence>
<dbReference type="GO" id="GO:0071555">
    <property type="term" value="P:cell wall organization"/>
    <property type="evidence" value="ECO:0007669"/>
    <property type="project" value="UniProtKB-KW"/>
</dbReference>
<dbReference type="Gene3D" id="3.40.710.10">
    <property type="entry name" value="DD-peptidase/beta-lactamase superfamily"/>
    <property type="match status" value="1"/>
</dbReference>
<keyword evidence="6" id="KW-0808">Transferase</keyword>
<evidence type="ECO:0000256" key="14">
    <source>
        <dbReference type="SAM" id="MobiDB-lite"/>
    </source>
</evidence>
<dbReference type="Pfam" id="PF00905">
    <property type="entry name" value="Transpeptidase"/>
    <property type="match status" value="1"/>
</dbReference>
<feature type="compositionally biased region" description="Pro residues" evidence="14">
    <location>
        <begin position="91"/>
        <end position="104"/>
    </location>
</feature>
<evidence type="ECO:0000256" key="4">
    <source>
        <dbReference type="ARBA" id="ARBA00022670"/>
    </source>
</evidence>
<evidence type="ECO:0000256" key="10">
    <source>
        <dbReference type="ARBA" id="ARBA00023268"/>
    </source>
</evidence>
<feature type="domain" description="Glycosyl transferase family 51" evidence="17">
    <location>
        <begin position="227"/>
        <end position="400"/>
    </location>
</feature>
<dbReference type="GO" id="GO:0008955">
    <property type="term" value="F:peptidoglycan glycosyltransferase activity"/>
    <property type="evidence" value="ECO:0007669"/>
    <property type="project" value="UniProtKB-EC"/>
</dbReference>
<dbReference type="GO" id="GO:0008360">
    <property type="term" value="P:regulation of cell shape"/>
    <property type="evidence" value="ECO:0007669"/>
    <property type="project" value="UniProtKB-KW"/>
</dbReference>
<evidence type="ECO:0000256" key="1">
    <source>
        <dbReference type="ARBA" id="ARBA00007090"/>
    </source>
</evidence>
<accession>A0A9W6Q3E3</accession>
<evidence type="ECO:0000256" key="8">
    <source>
        <dbReference type="ARBA" id="ARBA00022960"/>
    </source>
</evidence>
<keyword evidence="15" id="KW-1133">Transmembrane helix</keyword>
<dbReference type="Proteomes" id="UP001165041">
    <property type="component" value="Unassembled WGS sequence"/>
</dbReference>
<keyword evidence="15" id="KW-0812">Transmembrane</keyword>
<reference evidence="18" key="1">
    <citation type="submission" date="2023-02" db="EMBL/GenBank/DDBJ databases">
        <title>Kitasatospora phosalacinea NBRC 14627.</title>
        <authorList>
            <person name="Ichikawa N."/>
            <person name="Sato H."/>
            <person name="Tonouchi N."/>
        </authorList>
    </citation>
    <scope>NUCLEOTIDE SEQUENCE</scope>
    <source>
        <strain evidence="18">NBRC 14627</strain>
    </source>
</reference>
<feature type="region of interest" description="Disordered" evidence="14">
    <location>
        <begin position="1"/>
        <end position="129"/>
    </location>
</feature>
<feature type="compositionally biased region" description="Gly residues" evidence="14">
    <location>
        <begin position="21"/>
        <end position="33"/>
    </location>
</feature>
<dbReference type="Pfam" id="PF00912">
    <property type="entry name" value="Transgly"/>
    <property type="match status" value="1"/>
</dbReference>
<dbReference type="InterPro" id="IPR050396">
    <property type="entry name" value="Glycosyltr_51/Transpeptidase"/>
</dbReference>
<comment type="catalytic activity">
    <reaction evidence="12">
        <text>Preferential cleavage: (Ac)2-L-Lys-D-Ala-|-D-Ala. Also transpeptidation of peptidyl-alanyl moieties that are N-acyl substituents of D-alanine.</text>
        <dbReference type="EC" id="3.4.16.4"/>
    </reaction>
</comment>
<comment type="catalytic activity">
    <reaction evidence="13">
        <text>[GlcNAc-(1-&gt;4)-Mur2Ac(oyl-L-Ala-gamma-D-Glu-L-Lys-D-Ala-D-Ala)](n)-di-trans,octa-cis-undecaprenyl diphosphate + beta-D-GlcNAc-(1-&gt;4)-Mur2Ac(oyl-L-Ala-gamma-D-Glu-L-Lys-D-Ala-D-Ala)-di-trans,octa-cis-undecaprenyl diphosphate = [GlcNAc-(1-&gt;4)-Mur2Ac(oyl-L-Ala-gamma-D-Glu-L-Lys-D-Ala-D-Ala)](n+1)-di-trans,octa-cis-undecaprenyl diphosphate + di-trans,octa-cis-undecaprenyl diphosphate + H(+)</text>
        <dbReference type="Rhea" id="RHEA:23708"/>
        <dbReference type="Rhea" id="RHEA-COMP:9602"/>
        <dbReference type="Rhea" id="RHEA-COMP:9603"/>
        <dbReference type="ChEBI" id="CHEBI:15378"/>
        <dbReference type="ChEBI" id="CHEBI:58405"/>
        <dbReference type="ChEBI" id="CHEBI:60033"/>
        <dbReference type="ChEBI" id="CHEBI:78435"/>
        <dbReference type="EC" id="2.4.99.28"/>
    </reaction>
</comment>
<evidence type="ECO:0000256" key="12">
    <source>
        <dbReference type="ARBA" id="ARBA00034000"/>
    </source>
</evidence>
<dbReference type="InterPro" id="IPR023346">
    <property type="entry name" value="Lysozyme-like_dom_sf"/>
</dbReference>
<keyword evidence="10" id="KW-0511">Multifunctional enzyme</keyword>
<evidence type="ECO:0000256" key="15">
    <source>
        <dbReference type="SAM" id="Phobius"/>
    </source>
</evidence>
<dbReference type="GO" id="GO:0006508">
    <property type="term" value="P:proteolysis"/>
    <property type="evidence" value="ECO:0007669"/>
    <property type="project" value="UniProtKB-KW"/>
</dbReference>
<dbReference type="AlphaFoldDB" id="A0A9W6Q3E3"/>
<evidence type="ECO:0000259" key="16">
    <source>
        <dbReference type="Pfam" id="PF00905"/>
    </source>
</evidence>
<evidence type="ECO:0000256" key="3">
    <source>
        <dbReference type="ARBA" id="ARBA00022645"/>
    </source>
</evidence>
<feature type="domain" description="Penicillin-binding protein transpeptidase" evidence="16">
    <location>
        <begin position="505"/>
        <end position="751"/>
    </location>
</feature>
<evidence type="ECO:0000313" key="19">
    <source>
        <dbReference type="Proteomes" id="UP001165041"/>
    </source>
</evidence>
<dbReference type="PANTHER" id="PTHR32282">
    <property type="entry name" value="BINDING PROTEIN TRANSPEPTIDASE, PUTATIVE-RELATED"/>
    <property type="match status" value="1"/>
</dbReference>
<dbReference type="InterPro" id="IPR001264">
    <property type="entry name" value="Glyco_trans_51"/>
</dbReference>
<evidence type="ECO:0000256" key="5">
    <source>
        <dbReference type="ARBA" id="ARBA00022676"/>
    </source>
</evidence>
<dbReference type="SUPFAM" id="SSF56601">
    <property type="entry name" value="beta-lactamase/transpeptidase-like"/>
    <property type="match status" value="1"/>
</dbReference>
<protein>
    <submittedName>
        <fullName evidence="18">Penicillin-binding protein</fullName>
    </submittedName>
</protein>
<keyword evidence="5" id="KW-0328">Glycosyltransferase</keyword>
<evidence type="ECO:0000256" key="6">
    <source>
        <dbReference type="ARBA" id="ARBA00022679"/>
    </source>
</evidence>
<dbReference type="GO" id="GO:0030288">
    <property type="term" value="C:outer membrane-bounded periplasmic space"/>
    <property type="evidence" value="ECO:0007669"/>
    <property type="project" value="TreeGrafter"/>
</dbReference>
<evidence type="ECO:0000256" key="7">
    <source>
        <dbReference type="ARBA" id="ARBA00022801"/>
    </source>
</evidence>
<keyword evidence="9" id="KW-0573">Peptidoglycan synthesis</keyword>
<feature type="compositionally biased region" description="Low complexity" evidence="14">
    <location>
        <begin position="34"/>
        <end position="43"/>
    </location>
</feature>